<dbReference type="EMBL" id="GEEE01003020">
    <property type="protein sequence ID" value="JAP60205.1"/>
    <property type="molecule type" value="Transcribed_RNA"/>
</dbReference>
<accession>A0A0V0J4H2</accession>
<gene>
    <name evidence="2" type="ORF">TR88720</name>
</gene>
<reference evidence="2" key="1">
    <citation type="submission" date="2016-01" db="EMBL/GenBank/DDBJ databases">
        <title>Reference transcriptome for the parasite Schistocephalus solidus: insights into the molecular evolution of parasitism.</title>
        <authorList>
            <person name="Hebert F.O."/>
            <person name="Grambauer S."/>
            <person name="Barber I."/>
            <person name="Landry C.R."/>
            <person name="Aubin-Horth N."/>
        </authorList>
    </citation>
    <scope>NUCLEOTIDE SEQUENCE</scope>
</reference>
<evidence type="ECO:0000259" key="1">
    <source>
        <dbReference type="Pfam" id="PF18997"/>
    </source>
</evidence>
<feature type="domain" description="DUF5727" evidence="1">
    <location>
        <begin position="32"/>
        <end position="92"/>
    </location>
</feature>
<name>A0A0V0J4H2_SCHSO</name>
<dbReference type="InterPro" id="IPR043785">
    <property type="entry name" value="DUF5727"/>
</dbReference>
<sequence length="121" mass="14139">MGFVKVFKFQFVYSCTQFCSLFILEAYKSHYIFKELELRNGKTELWFNGIFHKRDRNNNTYQWASGSGNYLSVSVDWTRTGLAPEDVVCFRMFKHSSFLVIAASNATFRISKYINSGHFIS</sequence>
<dbReference type="AlphaFoldDB" id="A0A0V0J4H2"/>
<organism evidence="2">
    <name type="scientific">Schistocephalus solidus</name>
    <name type="common">Tapeworm</name>
    <dbReference type="NCBI Taxonomy" id="70667"/>
    <lineage>
        <taxon>Eukaryota</taxon>
        <taxon>Metazoa</taxon>
        <taxon>Spiralia</taxon>
        <taxon>Lophotrochozoa</taxon>
        <taxon>Platyhelminthes</taxon>
        <taxon>Cestoda</taxon>
        <taxon>Eucestoda</taxon>
        <taxon>Diphyllobothriidea</taxon>
        <taxon>Diphyllobothriidae</taxon>
        <taxon>Schistocephalus</taxon>
    </lineage>
</organism>
<proteinExistence type="predicted"/>
<dbReference type="Pfam" id="PF18997">
    <property type="entry name" value="DUF5727"/>
    <property type="match status" value="1"/>
</dbReference>
<protein>
    <recommendedName>
        <fullName evidence="1">DUF5727 domain-containing protein</fullName>
    </recommendedName>
</protein>
<evidence type="ECO:0000313" key="2">
    <source>
        <dbReference type="EMBL" id="JAP60205.1"/>
    </source>
</evidence>